<protein>
    <submittedName>
        <fullName evidence="3">Uncharacterized protein</fullName>
    </submittedName>
</protein>
<evidence type="ECO:0000313" key="3">
    <source>
        <dbReference type="EMBL" id="GAA0958560.1"/>
    </source>
</evidence>
<keyword evidence="2" id="KW-0812">Transmembrane</keyword>
<feature type="region of interest" description="Disordered" evidence="1">
    <location>
        <begin position="145"/>
        <end position="167"/>
    </location>
</feature>
<gene>
    <name evidence="3" type="ORF">GCM10009554_70960</name>
</gene>
<feature type="compositionally biased region" description="Gly residues" evidence="1">
    <location>
        <begin position="1"/>
        <end position="37"/>
    </location>
</feature>
<dbReference type="Proteomes" id="UP001500542">
    <property type="component" value="Unassembled WGS sequence"/>
</dbReference>
<feature type="region of interest" description="Disordered" evidence="1">
    <location>
        <begin position="1"/>
        <end position="81"/>
    </location>
</feature>
<accession>A0ABN1RJT3</accession>
<feature type="transmembrane region" description="Helical" evidence="2">
    <location>
        <begin position="111"/>
        <end position="133"/>
    </location>
</feature>
<evidence type="ECO:0000256" key="2">
    <source>
        <dbReference type="SAM" id="Phobius"/>
    </source>
</evidence>
<name>A0ABN1RJT3_9ACTN</name>
<organism evidence="3 4">
    <name type="scientific">Kribbella koreensis</name>
    <dbReference type="NCBI Taxonomy" id="57909"/>
    <lineage>
        <taxon>Bacteria</taxon>
        <taxon>Bacillati</taxon>
        <taxon>Actinomycetota</taxon>
        <taxon>Actinomycetes</taxon>
        <taxon>Propionibacteriales</taxon>
        <taxon>Kribbellaceae</taxon>
        <taxon>Kribbella</taxon>
    </lineage>
</organism>
<evidence type="ECO:0000256" key="1">
    <source>
        <dbReference type="SAM" id="MobiDB-lite"/>
    </source>
</evidence>
<sequence>MGGQSAVGGQPGRYGAQGGQASGGRGGWQAQAMGGGQEQQFGGPPMEVRGSVAGSSQAHTLGAGGGPVGPRLPGASGSVAAGDEWVEGDEGYGIVEAGRRGGGGGGRNGRLIGVVGLVVGALVVTGVSVNWIWDKADAVTPVSLPSAKKEPLPTVSPSAIPTTPPPPEGRVLGSNIVAFNKDTMPLMGPAWEDNGSGESVGLLGGAATWFTVHDKYDGKNARWGNYVAFGGLNPKIKFTNTPAGLKEATVQATSAAIVKLYDPNVKLIGKATHTPITVDGHPGHELTIKVEVKVPKLKETYSNIMAAVIDRGDGTADFVIADIAGSTPTWIPVWRAKVQEIKIGG</sequence>
<dbReference type="EMBL" id="BAAAHK010000020">
    <property type="protein sequence ID" value="GAA0958560.1"/>
    <property type="molecule type" value="Genomic_DNA"/>
</dbReference>
<keyword evidence="2" id="KW-0472">Membrane</keyword>
<evidence type="ECO:0000313" key="4">
    <source>
        <dbReference type="Proteomes" id="UP001500542"/>
    </source>
</evidence>
<keyword evidence="4" id="KW-1185">Reference proteome</keyword>
<proteinExistence type="predicted"/>
<reference evidence="3 4" key="1">
    <citation type="journal article" date="2019" name="Int. J. Syst. Evol. Microbiol.">
        <title>The Global Catalogue of Microorganisms (GCM) 10K type strain sequencing project: providing services to taxonomists for standard genome sequencing and annotation.</title>
        <authorList>
            <consortium name="The Broad Institute Genomics Platform"/>
            <consortium name="The Broad Institute Genome Sequencing Center for Infectious Disease"/>
            <person name="Wu L."/>
            <person name="Ma J."/>
        </authorList>
    </citation>
    <scope>NUCLEOTIDE SEQUENCE [LARGE SCALE GENOMIC DNA]</scope>
    <source>
        <strain evidence="3 4">JCM 10977</strain>
    </source>
</reference>
<comment type="caution">
    <text evidence="3">The sequence shown here is derived from an EMBL/GenBank/DDBJ whole genome shotgun (WGS) entry which is preliminary data.</text>
</comment>
<keyword evidence="2" id="KW-1133">Transmembrane helix</keyword>